<evidence type="ECO:0000259" key="2">
    <source>
        <dbReference type="PROSITE" id="PS51205"/>
    </source>
</evidence>
<feature type="compositionally biased region" description="Polar residues" evidence="1">
    <location>
        <begin position="266"/>
        <end position="282"/>
    </location>
</feature>
<sequence>MRRSNSLAKSHNTSSLNIKSSWHPLSDSVSPVNLEDSHTTPTIHPNPALDPESLQESLNPFYKHFTTSSKYADIRTSMLNNDSIVLALPILSQKEALEIDISTIDSEVDNYILFFESTYDHDSSFNTRFTCLSGFYGFIDPARLYVQGKLLETDALLNLEFNELEKLNSLDTSLSKPTSLNSAINLFEVLDEQNCPITIKYILKKKSPYASDQFLNLLFLSNRIQSQNLVSPHSLFKFPVPNTVPANGLLEPKDTIPLPARKTAKSPDNPTASFARSNSSTPLPQDSLDLSIPKFIKIKLACLQILCKFRIDHMDVVGGAIHNYQIDSAIESFISASADTHKKLCLLIKKRYYLGPQPPNPQLEPPQSGSQLLADSDAHSFTKLPPVGLAWNTCFDNLTDTIHAVLSAGYSTYSPLTRTSSTTNHLDVVNSIVAQLALSISRISLNWIYGDAVLAIKTYGGTHNDELLNSQIANLSIAGIDLYHLINNDDYPNPQPNSQPGSRLGDSPNSQPGSRLGDSPNSPIDPRLESFISGKIGKILASVSSAPFLDKKVDLLVRALECTSSACSSFKTAGLRSFSDTAPIDQISDSRKMSIDQTSDSCEKSIDGHLTTTVNEHLDSSLPTSLPFVLENPSLTDSFHSSEKSQSTKVHDSSEKSQSTKVHDSSEKSHSSKVHDSSEKSHSSKVHDSSEKSESTKIHGSSDSNSDSDIGSKLLKAETEKFIGADLLLPIYIYAIIKSNPLNLFTNCKMIELFYPKSLVGPFQSYCLTTTFAAIMYLQNVSLSELGIESHSTQSGLPVDTIETSAVKDVPSNNSYILGEIPNFFMRVPIVSNVGSIGYGIVSGVAGSGIRAAAGVYDAVVNRTPPMPVKNDSQSAEPTDSPLVESSHAQPQTGSSRQDGSRHVEQQTGSSRQYVSHHVEQQTDSSRQDVSRHVEQDLEKRVPNSILPAINPHELVNMEFVGKEYKDLRVGQVQELLESYQKLAMFVMNNS</sequence>
<feature type="domain" description="VPS9" evidence="2">
    <location>
        <begin position="661"/>
        <end position="787"/>
    </location>
</feature>
<dbReference type="InterPro" id="IPR037191">
    <property type="entry name" value="VPS9_dom_sf"/>
</dbReference>
<dbReference type="Proteomes" id="UP000187455">
    <property type="component" value="Unassembled WGS sequence"/>
</dbReference>
<feature type="region of interest" description="Disordered" evidence="1">
    <location>
        <begin position="489"/>
        <end position="524"/>
    </location>
</feature>
<dbReference type="AlphaFoldDB" id="A0A1R0GRH8"/>
<dbReference type="InterPro" id="IPR003123">
    <property type="entry name" value="VPS9"/>
</dbReference>
<feature type="region of interest" description="Disordered" evidence="1">
    <location>
        <begin position="251"/>
        <end position="282"/>
    </location>
</feature>
<feature type="compositionally biased region" description="Basic and acidic residues" evidence="1">
    <location>
        <begin position="917"/>
        <end position="939"/>
    </location>
</feature>
<dbReference type="EMBL" id="LSSL01004379">
    <property type="protein sequence ID" value="OLY79501.1"/>
    <property type="molecule type" value="Genomic_DNA"/>
</dbReference>
<dbReference type="OrthoDB" id="5599040at2759"/>
<accession>A0A1R0GRH8</accession>
<gene>
    <name evidence="3" type="ORF">AYI68_g6428</name>
</gene>
<dbReference type="STRING" id="133383.A0A1R0GRH8"/>
<evidence type="ECO:0000313" key="4">
    <source>
        <dbReference type="Proteomes" id="UP000187455"/>
    </source>
</evidence>
<comment type="caution">
    <text evidence="3">The sequence shown here is derived from an EMBL/GenBank/DDBJ whole genome shotgun (WGS) entry which is preliminary data.</text>
</comment>
<evidence type="ECO:0000313" key="3">
    <source>
        <dbReference type="EMBL" id="OLY79501.1"/>
    </source>
</evidence>
<dbReference type="Pfam" id="PF02204">
    <property type="entry name" value="VPS9"/>
    <property type="match status" value="1"/>
</dbReference>
<dbReference type="SUPFAM" id="SSF109993">
    <property type="entry name" value="VPS9 domain"/>
    <property type="match status" value="1"/>
</dbReference>
<feature type="compositionally biased region" description="Polar residues" evidence="1">
    <location>
        <begin position="496"/>
        <end position="513"/>
    </location>
</feature>
<feature type="compositionally biased region" description="Polar residues" evidence="1">
    <location>
        <begin position="887"/>
        <end position="898"/>
    </location>
</feature>
<proteinExistence type="predicted"/>
<protein>
    <recommendedName>
        <fullName evidence="2">VPS9 domain-containing protein</fullName>
    </recommendedName>
</protein>
<name>A0A1R0GRH8_9FUNG</name>
<dbReference type="SMART" id="SM00167">
    <property type="entry name" value="VPS9"/>
    <property type="match status" value="1"/>
</dbReference>
<organism evidence="3 4">
    <name type="scientific">Smittium mucronatum</name>
    <dbReference type="NCBI Taxonomy" id="133383"/>
    <lineage>
        <taxon>Eukaryota</taxon>
        <taxon>Fungi</taxon>
        <taxon>Fungi incertae sedis</taxon>
        <taxon>Zoopagomycota</taxon>
        <taxon>Kickxellomycotina</taxon>
        <taxon>Harpellomycetes</taxon>
        <taxon>Harpellales</taxon>
        <taxon>Legeriomycetaceae</taxon>
        <taxon>Smittium</taxon>
    </lineage>
</organism>
<dbReference type="PROSITE" id="PS51205">
    <property type="entry name" value="VPS9"/>
    <property type="match status" value="1"/>
</dbReference>
<feature type="region of interest" description="Disordered" evidence="1">
    <location>
        <begin position="865"/>
        <end position="939"/>
    </location>
</feature>
<feature type="compositionally biased region" description="Basic and acidic residues" evidence="1">
    <location>
        <begin position="661"/>
        <end position="697"/>
    </location>
</feature>
<evidence type="ECO:0000256" key="1">
    <source>
        <dbReference type="SAM" id="MobiDB-lite"/>
    </source>
</evidence>
<feature type="region of interest" description="Disordered" evidence="1">
    <location>
        <begin position="637"/>
        <end position="709"/>
    </location>
</feature>
<reference evidence="3 4" key="1">
    <citation type="journal article" date="2016" name="Mol. Biol. Evol.">
        <title>Genome-Wide Survey of Gut Fungi (Harpellales) Reveals the First Horizontally Transferred Ubiquitin Gene from a Mosquito Host.</title>
        <authorList>
            <person name="Wang Y."/>
            <person name="White M.M."/>
            <person name="Kvist S."/>
            <person name="Moncalvo J.M."/>
        </authorList>
    </citation>
    <scope>NUCLEOTIDE SEQUENCE [LARGE SCALE GENOMIC DNA]</scope>
    <source>
        <strain evidence="3 4">ALG-7-W6</strain>
    </source>
</reference>
<feature type="compositionally biased region" description="Polar residues" evidence="1">
    <location>
        <begin position="637"/>
        <end position="648"/>
    </location>
</feature>
<keyword evidence="4" id="KW-1185">Reference proteome</keyword>
<feature type="region of interest" description="Disordered" evidence="1">
    <location>
        <begin position="18"/>
        <end position="50"/>
    </location>
</feature>
<dbReference type="Gene3D" id="1.20.1050.80">
    <property type="entry name" value="VPS9 domain"/>
    <property type="match status" value="1"/>
</dbReference>